<dbReference type="InterPro" id="IPR000210">
    <property type="entry name" value="BTB/POZ_dom"/>
</dbReference>
<organism evidence="20 21">
    <name type="scientific">Geotrypetes seraphini</name>
    <name type="common">Gaboon caecilian</name>
    <name type="synonym">Caecilia seraphini</name>
    <dbReference type="NCBI Taxonomy" id="260995"/>
    <lineage>
        <taxon>Eukaryota</taxon>
        <taxon>Metazoa</taxon>
        <taxon>Chordata</taxon>
        <taxon>Craniata</taxon>
        <taxon>Vertebrata</taxon>
        <taxon>Euteleostomi</taxon>
        <taxon>Amphibia</taxon>
        <taxon>Gymnophiona</taxon>
        <taxon>Geotrypetes</taxon>
    </lineage>
</organism>
<feature type="region of interest" description="Disordered" evidence="17">
    <location>
        <begin position="798"/>
        <end position="819"/>
    </location>
</feature>
<keyword evidence="12" id="KW-0805">Transcription regulation</keyword>
<reference evidence="21" key="1">
    <citation type="submission" date="2025-08" db="UniProtKB">
        <authorList>
            <consortium name="RefSeq"/>
        </authorList>
    </citation>
    <scope>IDENTIFICATION</scope>
</reference>
<dbReference type="SMART" id="SM00225">
    <property type="entry name" value="BTB"/>
    <property type="match status" value="1"/>
</dbReference>
<dbReference type="InParanoid" id="A0A6P8S877"/>
<dbReference type="InterPro" id="IPR036236">
    <property type="entry name" value="Znf_C2H2_sf"/>
</dbReference>
<feature type="domain" description="C2H2-type" evidence="19">
    <location>
        <begin position="487"/>
        <end position="514"/>
    </location>
</feature>
<evidence type="ECO:0000259" key="19">
    <source>
        <dbReference type="PROSITE" id="PS50157"/>
    </source>
</evidence>
<keyword evidence="8" id="KW-0677">Repeat</keyword>
<dbReference type="PROSITE" id="PS50097">
    <property type="entry name" value="BTB"/>
    <property type="match status" value="1"/>
</dbReference>
<keyword evidence="4" id="KW-0678">Repressor</keyword>
<feature type="compositionally biased region" description="Low complexity" evidence="17">
    <location>
        <begin position="969"/>
        <end position="983"/>
    </location>
</feature>
<dbReference type="FunFam" id="3.30.160.60:FF:000235">
    <property type="entry name" value="Zinc finger and BTB domain containing 38"/>
    <property type="match status" value="1"/>
</dbReference>
<feature type="domain" description="C2H2-type" evidence="19">
    <location>
        <begin position="396"/>
        <end position="432"/>
    </location>
</feature>
<dbReference type="KEGG" id="gsh:117366736"/>
<dbReference type="FunCoup" id="A0A6P8S877">
    <property type="interactions" value="1056"/>
</dbReference>
<keyword evidence="14" id="KW-0804">Transcription</keyword>
<dbReference type="RefSeq" id="XP_033814389.1">
    <property type="nucleotide sequence ID" value="XM_033958498.1"/>
</dbReference>
<name>A0A6P8S877_GEOSA</name>
<dbReference type="FunFam" id="3.30.160.60:FF:000749">
    <property type="entry name" value="Transcriptional regulator Kaiso"/>
    <property type="match status" value="1"/>
</dbReference>
<feature type="domain" description="C2H2-type" evidence="19">
    <location>
        <begin position="1088"/>
        <end position="1115"/>
    </location>
</feature>
<keyword evidence="10" id="KW-0862">Zinc</keyword>
<accession>A0A6P8S877</accession>
<dbReference type="InterPro" id="IPR011333">
    <property type="entry name" value="SKP1/BTB/POZ_sf"/>
</dbReference>
<evidence type="ECO:0000256" key="4">
    <source>
        <dbReference type="ARBA" id="ARBA00022491"/>
    </source>
</evidence>
<protein>
    <submittedName>
        <fullName evidence="21">Zinc finger and BTB domain-containing protein 38 isoform X1</fullName>
    </submittedName>
</protein>
<feature type="region of interest" description="Disordered" evidence="17">
    <location>
        <begin position="884"/>
        <end position="913"/>
    </location>
</feature>
<evidence type="ECO:0000256" key="7">
    <source>
        <dbReference type="ARBA" id="ARBA00022723"/>
    </source>
</evidence>
<evidence type="ECO:0000256" key="12">
    <source>
        <dbReference type="ARBA" id="ARBA00023015"/>
    </source>
</evidence>
<dbReference type="GO" id="GO:0008270">
    <property type="term" value="F:zinc ion binding"/>
    <property type="evidence" value="ECO:0007669"/>
    <property type="project" value="UniProtKB-KW"/>
</dbReference>
<evidence type="ECO:0000256" key="10">
    <source>
        <dbReference type="ARBA" id="ARBA00022833"/>
    </source>
</evidence>
<feature type="region of interest" description="Disordered" evidence="17">
    <location>
        <begin position="953"/>
        <end position="986"/>
    </location>
</feature>
<keyword evidence="11" id="KW-0832">Ubl conjugation</keyword>
<evidence type="ECO:0000313" key="20">
    <source>
        <dbReference type="Proteomes" id="UP000515159"/>
    </source>
</evidence>
<dbReference type="Proteomes" id="UP000515159">
    <property type="component" value="Chromosome 9"/>
</dbReference>
<dbReference type="Gene3D" id="3.30.160.60">
    <property type="entry name" value="Classic Zinc Finger"/>
    <property type="match status" value="8"/>
</dbReference>
<sequence length="1298" mass="146702">MTPAWNWIIIREPSKSSQLQGERGEPLQQQSLYKLPQLQMTVMSTWEDLVDGLHSETVLCSLHEQRAQGIFCDVTIIVEDVKFKAHRNVLAASSLYFKNLFLSQSIWISGHVLELSDFKADVFTEILNYIYSSRVVVKRKETLVDLVAAGKKLGITFLEDLKNSIQSSKGSSLSPHSCYSEALGHPDPFVLYDSQNGLKAETSEKRGDDPAITNGPRITNAFSIFETEINDNVFSPLDLRASFKKTSENAKVINIGLSGAEICSNIESVNTLAEHSYAVSSGDAMLQRTAFFEQCKQNEGGLVTISRNQSAKKLCEPHCSSSALAKITTSNLNHEAGTYEAPHSDNATDFHFPRDDESNFAESQIVYSCTFCTKSFNKRTLFDTHLQLHTKHQQSLKCKYCNKQFTHLKRLGRHEEVCMKPGPVSVHTEKEQRLSDQCTALDGSTRNTSSNTEPLLSESGISTYSNTNSTLAETDHLMKVIDGQVSYICVVCKRSYVTLSSLRRHANVHSWRKTYPCHYCNKVFALAEYRTKHEIWHTGERRYQCIFCLETFMTYYILKNHQKSFHGIDPRLGVNKKTANGGLKSNICSYKLYRLLPMKSRRIPFKASTNDSSGTAETNHQEFENISNSCIVQNPLSSQPHPLNFQEGEKILNNAAFPLDTLYTESAATMTHFNVAPWEIGILPSNLNKDSSTEKSLTPAGKELYSSFQECNSSIGTLNKVCEGAPSVINYKSSTPSVIMHSSRLSSVIVHDNVMASAVGTGTEVSNSVLSQSIKDENDDVSDHTGKGIIEEKNLKEPNTSFPYNEENTLGERKQISDSEDASNRMINVFHKGSKTETYIAKPALPGTCVNNEVAPLCQITVKIGNEAIVRRHISGAALFYKRGRHSKHRESEQKNKVQELKAEKKERSSARLCKSENIKMNEMCDEASDQDSNDKPWRPYYNYKPKKKLKHLNKFRKIKRRKKHGKRNNSSISKNDSSVDSSFSKDADQIDTDHQESIGQSGIPFQLCDGDLSSKDEKKDPEKWQVDPRPCFCELCQKPFRNPSTLKVHMRCHTGERPYLCKICEKSFSFPGNLHKHERIHLGVKNFVCQYCSKAFTLNETLKKHERIHTGEKRYDCQFCSQRFLYLCTKKNHEQRHLLEENVKGFVCFQCSKICKTAAALGMHKKKHFLKTLKQRDKREYVTKAGSRAFRNRALRNCNLKRTDGMKSGPTVVCHSSSDSLESPTKIVQESNNKQDINNVADIPRPNAKEVQVNMGPDNEHIISSSTGFLNENVLKPAPKQNSWKCWQFYHDIGEGE</sequence>
<dbReference type="FunFam" id="3.30.710.10:FF:000081">
    <property type="entry name" value="zinc finger and BTB domain-containing protein 38"/>
    <property type="match status" value="1"/>
</dbReference>
<dbReference type="GO" id="GO:0005634">
    <property type="term" value="C:nucleus"/>
    <property type="evidence" value="ECO:0007669"/>
    <property type="project" value="UniProtKB-SubCell"/>
</dbReference>
<dbReference type="SUPFAM" id="SSF54695">
    <property type="entry name" value="POZ domain"/>
    <property type="match status" value="1"/>
</dbReference>
<evidence type="ECO:0000313" key="21">
    <source>
        <dbReference type="RefSeq" id="XP_033814389.1"/>
    </source>
</evidence>
<dbReference type="Pfam" id="PF00096">
    <property type="entry name" value="zf-C2H2"/>
    <property type="match status" value="3"/>
</dbReference>
<feature type="domain" description="C2H2-type" evidence="19">
    <location>
        <begin position="543"/>
        <end position="566"/>
    </location>
</feature>
<feature type="domain" description="BTB" evidence="18">
    <location>
        <begin position="72"/>
        <end position="139"/>
    </location>
</feature>
<dbReference type="CTD" id="253461"/>
<evidence type="ECO:0000256" key="9">
    <source>
        <dbReference type="ARBA" id="ARBA00022771"/>
    </source>
</evidence>
<dbReference type="GO" id="GO:0005694">
    <property type="term" value="C:chromosome"/>
    <property type="evidence" value="ECO:0007669"/>
    <property type="project" value="UniProtKB-SubCell"/>
</dbReference>
<evidence type="ECO:0000256" key="5">
    <source>
        <dbReference type="ARBA" id="ARBA00022499"/>
    </source>
</evidence>
<feature type="compositionally biased region" description="Basic residues" evidence="17">
    <location>
        <begin position="953"/>
        <end position="968"/>
    </location>
</feature>
<dbReference type="FunFam" id="3.30.160.60:FF:000437">
    <property type="entry name" value="zinc finger and BTB domain-containing protein 38"/>
    <property type="match status" value="1"/>
</dbReference>
<evidence type="ECO:0000256" key="2">
    <source>
        <dbReference type="ARBA" id="ARBA00004286"/>
    </source>
</evidence>
<dbReference type="GeneID" id="117366736"/>
<keyword evidence="6" id="KW-0597">Phosphoprotein</keyword>
<feature type="region of interest" description="Disordered" evidence="17">
    <location>
        <begin position="925"/>
        <end position="944"/>
    </location>
</feature>
<comment type="subcellular location">
    <subcellularLocation>
        <location evidence="2">Chromosome</location>
    </subcellularLocation>
    <subcellularLocation>
        <location evidence="1">Nucleus</location>
    </subcellularLocation>
</comment>
<feature type="domain" description="C2H2-type" evidence="19">
    <location>
        <begin position="1032"/>
        <end position="1059"/>
    </location>
</feature>
<evidence type="ECO:0000256" key="17">
    <source>
        <dbReference type="SAM" id="MobiDB-lite"/>
    </source>
</evidence>
<evidence type="ECO:0000256" key="11">
    <source>
        <dbReference type="ARBA" id="ARBA00022843"/>
    </source>
</evidence>
<evidence type="ECO:0000256" key="13">
    <source>
        <dbReference type="ARBA" id="ARBA00023125"/>
    </source>
</evidence>
<dbReference type="OrthoDB" id="8922241at2759"/>
<evidence type="ECO:0000256" key="1">
    <source>
        <dbReference type="ARBA" id="ARBA00004123"/>
    </source>
</evidence>
<dbReference type="PANTHER" id="PTHR24394:SF58">
    <property type="entry name" value="ZINC FINGER AND BTB DOMAIN CONTAINING 33"/>
    <property type="match status" value="1"/>
</dbReference>
<evidence type="ECO:0000256" key="3">
    <source>
        <dbReference type="ARBA" id="ARBA00022454"/>
    </source>
</evidence>
<dbReference type="SUPFAM" id="SSF57667">
    <property type="entry name" value="beta-beta-alpha zinc fingers"/>
    <property type="match status" value="5"/>
</dbReference>
<dbReference type="GO" id="GO:0003677">
    <property type="term" value="F:DNA binding"/>
    <property type="evidence" value="ECO:0007669"/>
    <property type="project" value="UniProtKB-KW"/>
</dbReference>
<keyword evidence="3" id="KW-0158">Chromosome</keyword>
<dbReference type="PANTHER" id="PTHR24394">
    <property type="entry name" value="ZINC FINGER PROTEIN"/>
    <property type="match status" value="1"/>
</dbReference>
<evidence type="ECO:0000256" key="16">
    <source>
        <dbReference type="PROSITE-ProRule" id="PRU00042"/>
    </source>
</evidence>
<dbReference type="PROSITE" id="PS50157">
    <property type="entry name" value="ZINC_FINGER_C2H2_2"/>
    <property type="match status" value="8"/>
</dbReference>
<evidence type="ECO:0000256" key="8">
    <source>
        <dbReference type="ARBA" id="ARBA00022737"/>
    </source>
</evidence>
<gene>
    <name evidence="21" type="primary">ZBTB38</name>
</gene>
<evidence type="ECO:0000256" key="6">
    <source>
        <dbReference type="ARBA" id="ARBA00022553"/>
    </source>
</evidence>
<dbReference type="FunFam" id="3.30.160.60:FF:000325">
    <property type="entry name" value="ZFP90 zinc finger protein"/>
    <property type="match status" value="1"/>
</dbReference>
<dbReference type="SMART" id="SM00355">
    <property type="entry name" value="ZnF_C2H2"/>
    <property type="match status" value="10"/>
</dbReference>
<feature type="compositionally biased region" description="Polar residues" evidence="17">
    <location>
        <begin position="798"/>
        <end position="808"/>
    </location>
</feature>
<feature type="domain" description="C2H2-type" evidence="19">
    <location>
        <begin position="367"/>
        <end position="394"/>
    </location>
</feature>
<evidence type="ECO:0000256" key="15">
    <source>
        <dbReference type="ARBA" id="ARBA00023242"/>
    </source>
</evidence>
<dbReference type="FunFam" id="3.30.160.60:FF:000538">
    <property type="entry name" value="zinc finger protein 853"/>
    <property type="match status" value="1"/>
</dbReference>
<dbReference type="GO" id="GO:0000981">
    <property type="term" value="F:DNA-binding transcription factor activity, RNA polymerase II-specific"/>
    <property type="evidence" value="ECO:0007669"/>
    <property type="project" value="TreeGrafter"/>
</dbReference>
<feature type="compositionally biased region" description="Basic and acidic residues" evidence="17">
    <location>
        <begin position="890"/>
        <end position="913"/>
    </location>
</feature>
<dbReference type="PROSITE" id="PS00028">
    <property type="entry name" value="ZINC_FINGER_C2H2_1"/>
    <property type="match status" value="9"/>
</dbReference>
<feature type="domain" description="C2H2-type" evidence="19">
    <location>
        <begin position="515"/>
        <end position="542"/>
    </location>
</feature>
<dbReference type="FunFam" id="3.30.160.60:FF:001428">
    <property type="entry name" value="zinc finger and BTB domain-containing protein 38"/>
    <property type="match status" value="1"/>
</dbReference>
<feature type="domain" description="C2H2-type" evidence="19">
    <location>
        <begin position="1060"/>
        <end position="1087"/>
    </location>
</feature>
<dbReference type="InterPro" id="IPR013087">
    <property type="entry name" value="Znf_C2H2_type"/>
</dbReference>
<keyword evidence="15" id="KW-0539">Nucleus</keyword>
<proteinExistence type="predicted"/>
<keyword evidence="7" id="KW-0479">Metal-binding</keyword>
<keyword evidence="20" id="KW-1185">Reference proteome</keyword>
<keyword evidence="9 16" id="KW-0863">Zinc-finger</keyword>
<keyword evidence="5" id="KW-1017">Isopeptide bond</keyword>
<dbReference type="Pfam" id="PF00651">
    <property type="entry name" value="BTB"/>
    <property type="match status" value="1"/>
</dbReference>
<keyword evidence="13" id="KW-0238">DNA-binding</keyword>
<evidence type="ECO:0000256" key="14">
    <source>
        <dbReference type="ARBA" id="ARBA00023163"/>
    </source>
</evidence>
<evidence type="ECO:0000259" key="18">
    <source>
        <dbReference type="PROSITE" id="PS50097"/>
    </source>
</evidence>
<dbReference type="Gene3D" id="3.30.710.10">
    <property type="entry name" value="Potassium Channel Kv1.1, Chain A"/>
    <property type="match status" value="1"/>
</dbReference>